<evidence type="ECO:0000256" key="7">
    <source>
        <dbReference type="SAM" id="Phobius"/>
    </source>
</evidence>
<reference evidence="9 10" key="1">
    <citation type="submission" date="2018-09" db="EMBL/GenBank/DDBJ databases">
        <title>Arachidicoccus sp. nov., a bacterium isolated from soil.</title>
        <authorList>
            <person name="Weon H.-Y."/>
            <person name="Kwon S.-W."/>
            <person name="Lee S.A."/>
        </authorList>
    </citation>
    <scope>NUCLEOTIDE SEQUENCE [LARGE SCALE GENOMIC DNA]</scope>
    <source>
        <strain evidence="9 10">KIS59-12</strain>
    </source>
</reference>
<feature type="transmembrane region" description="Helical" evidence="7">
    <location>
        <begin position="162"/>
        <end position="184"/>
    </location>
</feature>
<evidence type="ECO:0000313" key="10">
    <source>
        <dbReference type="Proteomes" id="UP000266118"/>
    </source>
</evidence>
<sequence>MQGNRQMSMPPFPPVIKNLIIINFLVWMAQSFLGANVSAWMDNTFALHSFYSPLFKPWQIVTHMFMHSPFGSSLGIMHILLNMFGLWMFGSALEINMGAKRFLSFYLISGVGAAIIYLGYLQIHLHPIVAEFQRVSAEGAPQNILIQYREIINESMIGASGAVFGVLAGFGYLFPNTYLYIYFFLPLKTKWAVIGIIAYELYGAIASSAGDDVAHVAHLGGAFVGFLIIYIWNKKNRQHFY</sequence>
<dbReference type="InterPro" id="IPR035952">
    <property type="entry name" value="Rhomboid-like_sf"/>
</dbReference>
<gene>
    <name evidence="9" type="ORF">D6B99_03150</name>
</gene>
<dbReference type="SUPFAM" id="SSF144091">
    <property type="entry name" value="Rhomboid-like"/>
    <property type="match status" value="1"/>
</dbReference>
<dbReference type="RefSeq" id="WP_119984996.1">
    <property type="nucleotide sequence ID" value="NZ_CP032489.1"/>
</dbReference>
<accession>A0A386HM45</accession>
<feature type="transmembrane region" description="Helical" evidence="7">
    <location>
        <begin position="191"/>
        <end position="209"/>
    </location>
</feature>
<keyword evidence="3 7" id="KW-0812">Transmembrane</keyword>
<dbReference type="InterPro" id="IPR050925">
    <property type="entry name" value="Rhomboid_protease_S54"/>
</dbReference>
<keyword evidence="6 7" id="KW-0472">Membrane</keyword>
<protein>
    <submittedName>
        <fullName evidence="9">Rhomboid family intramembrane serine protease</fullName>
    </submittedName>
</protein>
<dbReference type="GO" id="GO:0004252">
    <property type="term" value="F:serine-type endopeptidase activity"/>
    <property type="evidence" value="ECO:0007669"/>
    <property type="project" value="InterPro"/>
</dbReference>
<keyword evidence="4" id="KW-0378">Hydrolase</keyword>
<dbReference type="PANTHER" id="PTHR43731:SF14">
    <property type="entry name" value="PRESENILIN-ASSOCIATED RHOMBOID-LIKE PROTEIN, MITOCHONDRIAL"/>
    <property type="match status" value="1"/>
</dbReference>
<comment type="similarity">
    <text evidence="2">Belongs to the peptidase S54 family.</text>
</comment>
<feature type="domain" description="Peptidase S54 rhomboid" evidence="8">
    <location>
        <begin position="56"/>
        <end position="231"/>
    </location>
</feature>
<dbReference type="Gene3D" id="1.20.1540.10">
    <property type="entry name" value="Rhomboid-like"/>
    <property type="match status" value="1"/>
</dbReference>
<name>A0A386HM45_9BACT</name>
<dbReference type="Pfam" id="PF01694">
    <property type="entry name" value="Rhomboid"/>
    <property type="match status" value="1"/>
</dbReference>
<feature type="transmembrane region" description="Helical" evidence="7">
    <location>
        <begin position="70"/>
        <end position="90"/>
    </location>
</feature>
<evidence type="ECO:0000313" key="9">
    <source>
        <dbReference type="EMBL" id="AYD46699.1"/>
    </source>
</evidence>
<feature type="transmembrane region" description="Helical" evidence="7">
    <location>
        <begin position="20"/>
        <end position="41"/>
    </location>
</feature>
<evidence type="ECO:0000259" key="8">
    <source>
        <dbReference type="Pfam" id="PF01694"/>
    </source>
</evidence>
<dbReference type="GO" id="GO:0016020">
    <property type="term" value="C:membrane"/>
    <property type="evidence" value="ECO:0007669"/>
    <property type="project" value="UniProtKB-SubCell"/>
</dbReference>
<proteinExistence type="inferred from homology"/>
<dbReference type="KEGG" id="ark:D6B99_03150"/>
<evidence type="ECO:0000256" key="6">
    <source>
        <dbReference type="ARBA" id="ARBA00023136"/>
    </source>
</evidence>
<evidence type="ECO:0000256" key="3">
    <source>
        <dbReference type="ARBA" id="ARBA00022692"/>
    </source>
</evidence>
<dbReference type="InterPro" id="IPR022764">
    <property type="entry name" value="Peptidase_S54_rhomboid_dom"/>
</dbReference>
<dbReference type="OrthoDB" id="9807874at2"/>
<evidence type="ECO:0000256" key="4">
    <source>
        <dbReference type="ARBA" id="ARBA00022801"/>
    </source>
</evidence>
<dbReference type="EMBL" id="CP032489">
    <property type="protein sequence ID" value="AYD46699.1"/>
    <property type="molecule type" value="Genomic_DNA"/>
</dbReference>
<comment type="subcellular location">
    <subcellularLocation>
        <location evidence="1">Membrane</location>
        <topology evidence="1">Multi-pass membrane protein</topology>
    </subcellularLocation>
</comment>
<keyword evidence="9" id="KW-0645">Protease</keyword>
<keyword evidence="10" id="KW-1185">Reference proteome</keyword>
<feature type="transmembrane region" description="Helical" evidence="7">
    <location>
        <begin position="215"/>
        <end position="232"/>
    </location>
</feature>
<dbReference type="PANTHER" id="PTHR43731">
    <property type="entry name" value="RHOMBOID PROTEASE"/>
    <property type="match status" value="1"/>
</dbReference>
<keyword evidence="5 7" id="KW-1133">Transmembrane helix</keyword>
<dbReference type="GO" id="GO:0006508">
    <property type="term" value="P:proteolysis"/>
    <property type="evidence" value="ECO:0007669"/>
    <property type="project" value="UniProtKB-KW"/>
</dbReference>
<evidence type="ECO:0000256" key="2">
    <source>
        <dbReference type="ARBA" id="ARBA00009045"/>
    </source>
</evidence>
<evidence type="ECO:0000256" key="1">
    <source>
        <dbReference type="ARBA" id="ARBA00004141"/>
    </source>
</evidence>
<evidence type="ECO:0000256" key="5">
    <source>
        <dbReference type="ARBA" id="ARBA00022989"/>
    </source>
</evidence>
<organism evidence="9 10">
    <name type="scientific">Arachidicoccus soli</name>
    <dbReference type="NCBI Taxonomy" id="2341117"/>
    <lineage>
        <taxon>Bacteria</taxon>
        <taxon>Pseudomonadati</taxon>
        <taxon>Bacteroidota</taxon>
        <taxon>Chitinophagia</taxon>
        <taxon>Chitinophagales</taxon>
        <taxon>Chitinophagaceae</taxon>
        <taxon>Arachidicoccus</taxon>
    </lineage>
</organism>
<dbReference type="AlphaFoldDB" id="A0A386HM45"/>
<dbReference type="Proteomes" id="UP000266118">
    <property type="component" value="Chromosome"/>
</dbReference>
<feature type="transmembrane region" description="Helical" evidence="7">
    <location>
        <begin position="102"/>
        <end position="123"/>
    </location>
</feature>